<keyword evidence="1" id="KW-0812">Transmembrane</keyword>
<evidence type="ECO:0000313" key="2">
    <source>
        <dbReference type="EMBL" id="ACJ85088.1"/>
    </source>
</evidence>
<proteinExistence type="evidence at transcript level"/>
<feature type="transmembrane region" description="Helical" evidence="1">
    <location>
        <begin position="12"/>
        <end position="31"/>
    </location>
</feature>
<dbReference type="AlphaFoldDB" id="B7FK09"/>
<protein>
    <recommendedName>
        <fullName evidence="3">Transmembrane protein</fullName>
    </recommendedName>
</protein>
<name>B7FK09_MEDTR</name>
<dbReference type="EMBL" id="BT052426">
    <property type="protein sequence ID" value="ACJ85088.1"/>
    <property type="molecule type" value="mRNA"/>
</dbReference>
<keyword evidence="1" id="KW-1133">Transmembrane helix</keyword>
<evidence type="ECO:0008006" key="3">
    <source>
        <dbReference type="Google" id="ProtNLM"/>
    </source>
</evidence>
<organism evidence="2">
    <name type="scientific">Medicago truncatula</name>
    <name type="common">Barrel medic</name>
    <name type="synonym">Medicago tribuloides</name>
    <dbReference type="NCBI Taxonomy" id="3880"/>
    <lineage>
        <taxon>Eukaryota</taxon>
        <taxon>Viridiplantae</taxon>
        <taxon>Streptophyta</taxon>
        <taxon>Embryophyta</taxon>
        <taxon>Tracheophyta</taxon>
        <taxon>Spermatophyta</taxon>
        <taxon>Magnoliopsida</taxon>
        <taxon>eudicotyledons</taxon>
        <taxon>Gunneridae</taxon>
        <taxon>Pentapetalae</taxon>
        <taxon>rosids</taxon>
        <taxon>fabids</taxon>
        <taxon>Fabales</taxon>
        <taxon>Fabaceae</taxon>
        <taxon>Papilionoideae</taxon>
        <taxon>50 kb inversion clade</taxon>
        <taxon>NPAAA clade</taxon>
        <taxon>Hologalegina</taxon>
        <taxon>IRL clade</taxon>
        <taxon>Trifolieae</taxon>
        <taxon>Medicago</taxon>
    </lineage>
</organism>
<evidence type="ECO:0000256" key="1">
    <source>
        <dbReference type="SAM" id="Phobius"/>
    </source>
</evidence>
<reference evidence="2" key="1">
    <citation type="submission" date="2008-12" db="EMBL/GenBank/DDBJ databases">
        <title>Medicago truncatula full length cdna cloning project.</title>
        <authorList>
            <person name="Moskal W."/>
            <person name="Chan A."/>
            <person name="Cheung F."/>
            <person name="Xiao Y."/>
            <person name="Town C.D."/>
        </authorList>
    </citation>
    <scope>NUCLEOTIDE SEQUENCE</scope>
</reference>
<keyword evidence="1" id="KW-0472">Membrane</keyword>
<accession>B7FK09</accession>
<sequence length="73" mass="8951">MQLKMRSMTLCWVLFVRFHQSLFFLIMSYLIKQKKLLKYEFLRGSVFNSSLENIKGIFFLLLNSWKRRCFGFQ</sequence>